<dbReference type="GO" id="GO:0016780">
    <property type="term" value="F:phosphotransferase activity, for other substituted phosphate groups"/>
    <property type="evidence" value="ECO:0007669"/>
    <property type="project" value="TreeGrafter"/>
</dbReference>
<dbReference type="PANTHER" id="PTHR30576">
    <property type="entry name" value="COLANIC BIOSYNTHESIS UDP-GLUCOSE LIPID CARRIER TRANSFERASE"/>
    <property type="match status" value="1"/>
</dbReference>
<dbReference type="PANTHER" id="PTHR30576:SF0">
    <property type="entry name" value="UNDECAPRENYL-PHOSPHATE N-ACETYLGALACTOSAMINYL 1-PHOSPHATE TRANSFERASE-RELATED"/>
    <property type="match status" value="1"/>
</dbReference>
<evidence type="ECO:0000259" key="3">
    <source>
        <dbReference type="Pfam" id="PF02397"/>
    </source>
</evidence>
<evidence type="ECO:0000313" key="5">
    <source>
        <dbReference type="Proteomes" id="UP000184609"/>
    </source>
</evidence>
<evidence type="ECO:0000256" key="1">
    <source>
        <dbReference type="ARBA" id="ARBA00006464"/>
    </source>
</evidence>
<reference evidence="5" key="1">
    <citation type="submission" date="2016-12" db="EMBL/GenBank/DDBJ databases">
        <authorList>
            <person name="Varghese N."/>
            <person name="Submissions S."/>
        </authorList>
    </citation>
    <scope>NUCLEOTIDE SEQUENCE [LARGE SCALE GENOMIC DNA]</scope>
    <source>
        <strain evidence="5">DSM 25035</strain>
    </source>
</reference>
<evidence type="ECO:0000313" key="4">
    <source>
        <dbReference type="EMBL" id="SHO59426.1"/>
    </source>
</evidence>
<dbReference type="RefSeq" id="WP_073569764.1">
    <property type="nucleotide sequence ID" value="NZ_FRXN01000001.1"/>
</dbReference>
<accession>A0A1M7Z444</accession>
<dbReference type="Pfam" id="PF02397">
    <property type="entry name" value="Bac_transf"/>
    <property type="match status" value="1"/>
</dbReference>
<dbReference type="STRING" id="1073327.SAMN04488108_0062"/>
<keyword evidence="2" id="KW-0472">Membrane</keyword>
<dbReference type="AlphaFoldDB" id="A0A1M7Z444"/>
<keyword evidence="4" id="KW-0808">Transferase</keyword>
<organism evidence="4 5">
    <name type="scientific">Algoriphagus zhangzhouensis</name>
    <dbReference type="NCBI Taxonomy" id="1073327"/>
    <lineage>
        <taxon>Bacteria</taxon>
        <taxon>Pseudomonadati</taxon>
        <taxon>Bacteroidota</taxon>
        <taxon>Cytophagia</taxon>
        <taxon>Cytophagales</taxon>
        <taxon>Cyclobacteriaceae</taxon>
        <taxon>Algoriphagus</taxon>
    </lineage>
</organism>
<dbReference type="InterPro" id="IPR003362">
    <property type="entry name" value="Bact_transf"/>
</dbReference>
<protein>
    <submittedName>
        <fullName evidence="4">Putative colanic acid biosysnthesis UDP-glucose lipid carrier transferase</fullName>
    </submittedName>
</protein>
<gene>
    <name evidence="4" type="ORF">SAMN04488108_0062</name>
</gene>
<comment type="similarity">
    <text evidence="1">Belongs to the bacterial sugar transferase family.</text>
</comment>
<evidence type="ECO:0000256" key="2">
    <source>
        <dbReference type="SAM" id="Phobius"/>
    </source>
</evidence>
<keyword evidence="5" id="KW-1185">Reference proteome</keyword>
<keyword evidence="2" id="KW-1133">Transmembrane helix</keyword>
<feature type="transmembrane region" description="Helical" evidence="2">
    <location>
        <begin position="51"/>
        <end position="71"/>
    </location>
</feature>
<proteinExistence type="inferred from homology"/>
<feature type="domain" description="Bacterial sugar transferase" evidence="3">
    <location>
        <begin position="42"/>
        <end position="226"/>
    </location>
</feature>
<keyword evidence="2" id="KW-0812">Transmembrane</keyword>
<dbReference type="OrthoDB" id="9808602at2"/>
<dbReference type="Proteomes" id="UP000184609">
    <property type="component" value="Unassembled WGS sequence"/>
</dbReference>
<sequence length="233" mass="27145">MLEDFQNIHRYPRLTIEEKVLNQESDERLFSEHFNWQNLTIKRAVDLGLSLGYMILVGSWLFPIIAILIKLDSKGPVFFKQSREGLNNTTFNCYKFRTMVVNKDADIKQATRNDPRITRVGKILRKTSLDELPQLLNVIYGNMSLVGPRPQILKQNDEYAEKIEGFKNRHLVKPGLTGLAQAKGYRGETQVPNSMYFRYKLDMYYIKNWDPYFDIKIIGMTIKSIFTDNGNAH</sequence>
<dbReference type="EMBL" id="FRXN01000001">
    <property type="protein sequence ID" value="SHO59426.1"/>
    <property type="molecule type" value="Genomic_DNA"/>
</dbReference>
<name>A0A1M7Z444_9BACT</name>